<evidence type="ECO:0000313" key="1">
    <source>
        <dbReference type="EMBL" id="EGF53165.1"/>
    </source>
</evidence>
<dbReference type="Proteomes" id="UP000010321">
    <property type="component" value="Unassembled WGS sequence"/>
</dbReference>
<evidence type="ECO:0000313" key="2">
    <source>
        <dbReference type="Proteomes" id="UP000010321"/>
    </source>
</evidence>
<sequence>MHCTVPDSLFYKKVTKNLSHTNVTYTFAPRIKNMSTRTSTILPVGVRIYSYSRFNNNLYN</sequence>
<accession>A0ABP2KU80</accession>
<gene>
    <name evidence="1" type="ORF">HMPREF9445_00949</name>
</gene>
<reference evidence="1 2" key="1">
    <citation type="submission" date="2011-02" db="EMBL/GenBank/DDBJ databases">
        <authorList>
            <person name="Weinstock G."/>
            <person name="Sodergren E."/>
            <person name="Clifton S."/>
            <person name="Fulton L."/>
            <person name="Fulton B."/>
            <person name="Courtney L."/>
            <person name="Fronick C."/>
            <person name="Harrison M."/>
            <person name="Strong C."/>
            <person name="Farmer C."/>
            <person name="Delahaunty K."/>
            <person name="Markovic C."/>
            <person name="Hall O."/>
            <person name="Minx P."/>
            <person name="Tomlinson C."/>
            <person name="Mitreva M."/>
            <person name="Hou S."/>
            <person name="Chen J."/>
            <person name="Wollam A."/>
            <person name="Pepin K.H."/>
            <person name="Johnson M."/>
            <person name="Bhonagiri V."/>
            <person name="Zhang X."/>
            <person name="Suruliraj S."/>
            <person name="Warren W."/>
            <person name="Chinwalla A."/>
            <person name="Mardis E.R."/>
            <person name="Wilson R.K."/>
        </authorList>
    </citation>
    <scope>NUCLEOTIDE SEQUENCE [LARGE SCALE GENOMIC DNA]</scope>
    <source>
        <strain evidence="1 2">YIT 12056</strain>
    </source>
</reference>
<name>A0ABP2KU80_9BACE</name>
<organism evidence="1 2">
    <name type="scientific">Bacteroides clarus YIT 12056</name>
    <dbReference type="NCBI Taxonomy" id="762984"/>
    <lineage>
        <taxon>Bacteria</taxon>
        <taxon>Pseudomonadati</taxon>
        <taxon>Bacteroidota</taxon>
        <taxon>Bacteroidia</taxon>
        <taxon>Bacteroidales</taxon>
        <taxon>Bacteroidaceae</taxon>
        <taxon>Bacteroides</taxon>
    </lineage>
</organism>
<protein>
    <submittedName>
        <fullName evidence="1">Conserved domain protein</fullName>
    </submittedName>
</protein>
<keyword evidence="2" id="KW-1185">Reference proteome</keyword>
<proteinExistence type="predicted"/>
<comment type="caution">
    <text evidence="1">The sequence shown here is derived from an EMBL/GenBank/DDBJ whole genome shotgun (WGS) entry which is preliminary data.</text>
</comment>
<dbReference type="EMBL" id="AFBM01000009">
    <property type="protein sequence ID" value="EGF53165.1"/>
    <property type="molecule type" value="Genomic_DNA"/>
</dbReference>